<dbReference type="GO" id="GO:0004553">
    <property type="term" value="F:hydrolase activity, hydrolyzing O-glycosyl compounds"/>
    <property type="evidence" value="ECO:0007669"/>
    <property type="project" value="InterPro"/>
</dbReference>
<dbReference type="PANTHER" id="PTHR31062">
    <property type="entry name" value="XYLOGLUCAN ENDOTRANSGLUCOSYLASE/HYDROLASE PROTEIN 8-RELATED"/>
    <property type="match status" value="1"/>
</dbReference>
<dbReference type="STRING" id="121821.GCA_001870675_00088"/>
<dbReference type="SUPFAM" id="SSF49899">
    <property type="entry name" value="Concanavalin A-like lectins/glucanases"/>
    <property type="match status" value="1"/>
</dbReference>
<dbReference type="InterPro" id="IPR000757">
    <property type="entry name" value="Beta-glucanase-like"/>
</dbReference>
<dbReference type="RefSeq" id="WP_071467982.1">
    <property type="nucleotide sequence ID" value="NZ_MEHT01000001.1"/>
</dbReference>
<evidence type="ECO:0000256" key="5">
    <source>
        <dbReference type="ARBA" id="ARBA00029722"/>
    </source>
</evidence>
<dbReference type="InterPro" id="IPR008264">
    <property type="entry name" value="Beta_glucanase"/>
</dbReference>
<feature type="active site" description="Nucleophile" evidence="8">
    <location>
        <position position="127"/>
    </location>
</feature>
<comment type="similarity">
    <text evidence="1">Belongs to the glycosyl hydrolase 16 family.</text>
</comment>
<reference evidence="11 12" key="1">
    <citation type="submission" date="2018-06" db="EMBL/GenBank/DDBJ databases">
        <title>Genomic Encyclopedia of Archaeal and Bacterial Type Strains, Phase II (KMG-II): from individual species to whole genera.</title>
        <authorList>
            <person name="Goeker M."/>
        </authorList>
    </citation>
    <scope>NUCLEOTIDE SEQUENCE [LARGE SCALE GENOMIC DNA]</scope>
    <source>
        <strain evidence="11 12">DSM 13087</strain>
    </source>
</reference>
<dbReference type="AlphaFoldDB" id="A0A2W7PYN1"/>
<gene>
    <name evidence="11" type="ORF">LY56_02404</name>
</gene>
<dbReference type="EMBL" id="QKZQ01000011">
    <property type="protein sequence ID" value="PZX41201.1"/>
    <property type="molecule type" value="Genomic_DNA"/>
</dbReference>
<evidence type="ECO:0000256" key="8">
    <source>
        <dbReference type="PIRSR" id="PIRSR608264-1"/>
    </source>
</evidence>
<evidence type="ECO:0000256" key="3">
    <source>
        <dbReference type="ARBA" id="ARBA00022801"/>
    </source>
</evidence>
<keyword evidence="9" id="KW-0732">Signal</keyword>
<dbReference type="Proteomes" id="UP000249364">
    <property type="component" value="Unassembled WGS sequence"/>
</dbReference>
<dbReference type="OrthoDB" id="9809583at2"/>
<name>A0A2W7PYN1_9RHOB</name>
<evidence type="ECO:0000256" key="7">
    <source>
        <dbReference type="ARBA" id="ARBA00031665"/>
    </source>
</evidence>
<evidence type="ECO:0000256" key="2">
    <source>
        <dbReference type="ARBA" id="ARBA00014569"/>
    </source>
</evidence>
<proteinExistence type="inferred from homology"/>
<keyword evidence="4" id="KW-0326">Glycosidase</keyword>
<evidence type="ECO:0000313" key="12">
    <source>
        <dbReference type="Proteomes" id="UP000249364"/>
    </source>
</evidence>
<evidence type="ECO:0000259" key="10">
    <source>
        <dbReference type="PROSITE" id="PS51762"/>
    </source>
</evidence>
<dbReference type="InterPro" id="IPR044791">
    <property type="entry name" value="Beta-glucanase/XTH"/>
</dbReference>
<feature type="chain" id="PRO_5015991249" description="Beta-glucanase" evidence="9">
    <location>
        <begin position="22"/>
        <end position="260"/>
    </location>
</feature>
<feature type="signal peptide" evidence="9">
    <location>
        <begin position="1"/>
        <end position="21"/>
    </location>
</feature>
<evidence type="ECO:0000256" key="1">
    <source>
        <dbReference type="ARBA" id="ARBA00006865"/>
    </source>
</evidence>
<dbReference type="Gene3D" id="2.60.120.200">
    <property type="match status" value="1"/>
</dbReference>
<dbReference type="GO" id="GO:0005975">
    <property type="term" value="P:carbohydrate metabolic process"/>
    <property type="evidence" value="ECO:0007669"/>
    <property type="project" value="InterPro"/>
</dbReference>
<organism evidence="11 12">
    <name type="scientific">Roseinatronobacter thiooxidans</name>
    <dbReference type="NCBI Taxonomy" id="121821"/>
    <lineage>
        <taxon>Bacteria</taxon>
        <taxon>Pseudomonadati</taxon>
        <taxon>Pseudomonadota</taxon>
        <taxon>Alphaproteobacteria</taxon>
        <taxon>Rhodobacterales</taxon>
        <taxon>Paracoccaceae</taxon>
        <taxon>Roseinatronobacter</taxon>
    </lineage>
</organism>
<evidence type="ECO:0000256" key="4">
    <source>
        <dbReference type="ARBA" id="ARBA00023295"/>
    </source>
</evidence>
<keyword evidence="3" id="KW-0378">Hydrolase</keyword>
<dbReference type="PRINTS" id="PR00737">
    <property type="entry name" value="GLHYDRLASE16"/>
</dbReference>
<evidence type="ECO:0000313" key="11">
    <source>
        <dbReference type="EMBL" id="PZX41201.1"/>
    </source>
</evidence>
<sequence>MRASRLTTLAATALLAMPAAATDQRGFLEEFDTLDRDRWFISDGWVNGPHQNCLWSAEAVQLRDGVLRLSVEEAAEGPEAYLCAEIQSEDRFGFGVFEALVNVPFAKGTNSNFFTFIGPPQNLPHHEIDFEFLARTAPVLQTNTYVEGTGGNEALLPIPDEDGWHHIAFIWEAERLRWYLDGTLIRTLEGEKVPSLEQKIYLSIWTTDSLTDWMGHFEWAGPLVFQVDWVAYTPLEQECRFEASILCDEGYRAALLDTED</sequence>
<dbReference type="InterPro" id="IPR013320">
    <property type="entry name" value="ConA-like_dom_sf"/>
</dbReference>
<evidence type="ECO:0000256" key="9">
    <source>
        <dbReference type="SAM" id="SignalP"/>
    </source>
</evidence>
<dbReference type="PROSITE" id="PS51762">
    <property type="entry name" value="GH16_2"/>
    <property type="match status" value="1"/>
</dbReference>
<feature type="active site" description="Proton donor" evidence="8">
    <location>
        <position position="131"/>
    </location>
</feature>
<feature type="domain" description="GH16" evidence="10">
    <location>
        <begin position="29"/>
        <end position="238"/>
    </location>
</feature>
<protein>
    <recommendedName>
        <fullName evidence="2">Beta-glucanase</fullName>
    </recommendedName>
    <alternativeName>
        <fullName evidence="7">1,3-1,4-beta-D-glucan 4-glucanohydrolase</fullName>
    </alternativeName>
    <alternativeName>
        <fullName evidence="6">Endo-beta-1,3-1,4 glucanase</fullName>
    </alternativeName>
    <alternativeName>
        <fullName evidence="5">Lichenase</fullName>
    </alternativeName>
</protein>
<keyword evidence="12" id="KW-1185">Reference proteome</keyword>
<accession>A0A2W7PYN1</accession>
<dbReference type="Pfam" id="PF00722">
    <property type="entry name" value="Glyco_hydro_16"/>
    <property type="match status" value="1"/>
</dbReference>
<comment type="caution">
    <text evidence="11">The sequence shown here is derived from an EMBL/GenBank/DDBJ whole genome shotgun (WGS) entry which is preliminary data.</text>
</comment>
<evidence type="ECO:0000256" key="6">
    <source>
        <dbReference type="ARBA" id="ARBA00029771"/>
    </source>
</evidence>